<dbReference type="PROSITE" id="PS51186">
    <property type="entry name" value="GNAT"/>
    <property type="match status" value="1"/>
</dbReference>
<sequence length="195" mass="21235">MHDAAWTIRPARPQDAEGWVECHLQALAETYPAQPAEFVASRRRQQAELVDQTRAGIAAADGRDDRWWVGLDAAGTVVGIGHSCRGAQEWERRLLASYPDHGLGLHRGVDEPGLRQLTTLYTLRRTHGSGLGGALAAELVGGEPAYLWIMTGNDRAEAFYRRLGFSRGSVAVPSGPTWFGWPMFQLVRSAGTAAA</sequence>
<evidence type="ECO:0000313" key="2">
    <source>
        <dbReference type="EMBL" id="MVA75156.1"/>
    </source>
</evidence>
<dbReference type="Proteomes" id="UP000435304">
    <property type="component" value="Unassembled WGS sequence"/>
</dbReference>
<dbReference type="GO" id="GO:0016747">
    <property type="term" value="F:acyltransferase activity, transferring groups other than amino-acyl groups"/>
    <property type="evidence" value="ECO:0007669"/>
    <property type="project" value="InterPro"/>
</dbReference>
<proteinExistence type="predicted"/>
<comment type="caution">
    <text evidence="2">The sequence shown here is derived from an EMBL/GenBank/DDBJ whole genome shotgun (WGS) entry which is preliminary data.</text>
</comment>
<accession>A0A6A9UQI4</accession>
<dbReference type="Gene3D" id="3.40.630.30">
    <property type="match status" value="1"/>
</dbReference>
<dbReference type="Pfam" id="PF08445">
    <property type="entry name" value="FR47"/>
    <property type="match status" value="1"/>
</dbReference>
<feature type="domain" description="N-acetyltransferase" evidence="1">
    <location>
        <begin position="6"/>
        <end position="188"/>
    </location>
</feature>
<gene>
    <name evidence="2" type="ORF">GC722_03800</name>
</gene>
<dbReference type="EMBL" id="WPCU01000004">
    <property type="protein sequence ID" value="MVA75156.1"/>
    <property type="molecule type" value="Genomic_DNA"/>
</dbReference>
<dbReference type="InterPro" id="IPR016181">
    <property type="entry name" value="Acyl_CoA_acyltransferase"/>
</dbReference>
<reference evidence="2 3" key="1">
    <citation type="submission" date="2019-12" db="EMBL/GenBank/DDBJ databases">
        <title>Auraticoccus cholistani sp. nov., an actinomycete isolated from soil of Cholistan desert.</title>
        <authorList>
            <person name="Cheema M.T."/>
        </authorList>
    </citation>
    <scope>NUCLEOTIDE SEQUENCE [LARGE SCALE GENOMIC DNA]</scope>
    <source>
        <strain evidence="2 3">F435</strain>
    </source>
</reference>
<evidence type="ECO:0000259" key="1">
    <source>
        <dbReference type="PROSITE" id="PS51186"/>
    </source>
</evidence>
<protein>
    <recommendedName>
        <fullName evidence="1">N-acetyltransferase domain-containing protein</fullName>
    </recommendedName>
</protein>
<dbReference type="InterPro" id="IPR000182">
    <property type="entry name" value="GNAT_dom"/>
</dbReference>
<dbReference type="RefSeq" id="WP_156608106.1">
    <property type="nucleotide sequence ID" value="NZ_WPCU01000004.1"/>
</dbReference>
<dbReference type="InterPro" id="IPR013653">
    <property type="entry name" value="GCN5-like_dom"/>
</dbReference>
<dbReference type="AlphaFoldDB" id="A0A6A9UQI4"/>
<keyword evidence="3" id="KW-1185">Reference proteome</keyword>
<name>A0A6A9UQI4_9ACTN</name>
<organism evidence="2 3">
    <name type="scientific">Auraticoccus cholistanensis</name>
    <dbReference type="NCBI Taxonomy" id="2656650"/>
    <lineage>
        <taxon>Bacteria</taxon>
        <taxon>Bacillati</taxon>
        <taxon>Actinomycetota</taxon>
        <taxon>Actinomycetes</taxon>
        <taxon>Propionibacteriales</taxon>
        <taxon>Propionibacteriaceae</taxon>
        <taxon>Auraticoccus</taxon>
    </lineage>
</organism>
<evidence type="ECO:0000313" key="3">
    <source>
        <dbReference type="Proteomes" id="UP000435304"/>
    </source>
</evidence>
<dbReference type="SUPFAM" id="SSF55729">
    <property type="entry name" value="Acyl-CoA N-acyltransferases (Nat)"/>
    <property type="match status" value="1"/>
</dbReference>